<dbReference type="PROSITE" id="PS00856">
    <property type="entry name" value="GUANYLATE_KINASE_1"/>
    <property type="match status" value="1"/>
</dbReference>
<keyword evidence="6 9" id="KW-0418">Kinase</keyword>
<keyword evidence="9" id="KW-0963">Cytoplasm</keyword>
<protein>
    <recommendedName>
        <fullName evidence="3 9">Guanylate kinase</fullName>
        <ecNumber evidence="2 9">2.7.4.8</ecNumber>
    </recommendedName>
    <alternativeName>
        <fullName evidence="8 9">GMP kinase</fullName>
    </alternativeName>
</protein>
<sequence>MPRPVPVAGGVLMGVWPSMLDAVMPDPGRRRGLMLVMSSPSGAGKTSISRRVLELEPELTLSISVTTRPQRPGEIDGVHYFFIDQARFDAMVRDGELLEHARVYGYCYGTPRRAVEAALASGRDVLFDIDWQGAQQLRSAAAEDMVGLFILPPSLEELERRLRVRAQDSEETVRYRLAQVTSDVTHWPEYDYVLVNKDFDASVQAVRAILTAERLRRRRQPGLGEFVEQFRSLGG</sequence>
<dbReference type="CDD" id="cd00071">
    <property type="entry name" value="GMPK"/>
    <property type="match status" value="1"/>
</dbReference>
<dbReference type="Gene3D" id="3.40.50.300">
    <property type="entry name" value="P-loop containing nucleotide triphosphate hydrolases"/>
    <property type="match status" value="1"/>
</dbReference>
<dbReference type="InterPro" id="IPR020590">
    <property type="entry name" value="Guanylate_kinase_CS"/>
</dbReference>
<dbReference type="NCBIfam" id="TIGR03263">
    <property type="entry name" value="guanyl_kin"/>
    <property type="match status" value="1"/>
</dbReference>
<proteinExistence type="inferred from homology"/>
<comment type="function">
    <text evidence="9">Essential for recycling GMP and indirectly, cGMP.</text>
</comment>
<evidence type="ECO:0000313" key="11">
    <source>
        <dbReference type="EMBL" id="MEK0082440.1"/>
    </source>
</evidence>
<keyword evidence="5 9" id="KW-0547">Nucleotide-binding</keyword>
<dbReference type="PROSITE" id="PS50052">
    <property type="entry name" value="GUANYLATE_KINASE_2"/>
    <property type="match status" value="1"/>
</dbReference>
<reference evidence="11 12" key="1">
    <citation type="submission" date="2024-01" db="EMBL/GenBank/DDBJ databases">
        <title>Multi-omics insights into the function and evolution of sodium benzoate biodegradation pathways in Benzoatithermus flavus gen. nov., sp. nov. from hot spring.</title>
        <authorList>
            <person name="Hu C.-J."/>
            <person name="Li W.-J."/>
        </authorList>
    </citation>
    <scope>NUCLEOTIDE SEQUENCE [LARGE SCALE GENOMIC DNA]</scope>
    <source>
        <strain evidence="11 12">SYSU G07066</strain>
    </source>
</reference>
<dbReference type="Pfam" id="PF00625">
    <property type="entry name" value="Guanylate_kin"/>
    <property type="match status" value="1"/>
</dbReference>
<dbReference type="InterPro" id="IPR008144">
    <property type="entry name" value="Guanylate_kin-like_dom"/>
</dbReference>
<evidence type="ECO:0000256" key="4">
    <source>
        <dbReference type="ARBA" id="ARBA00022679"/>
    </source>
</evidence>
<evidence type="ECO:0000256" key="1">
    <source>
        <dbReference type="ARBA" id="ARBA00005790"/>
    </source>
</evidence>
<evidence type="ECO:0000259" key="10">
    <source>
        <dbReference type="PROSITE" id="PS50052"/>
    </source>
</evidence>
<dbReference type="Gene3D" id="3.30.63.10">
    <property type="entry name" value="Guanylate Kinase phosphate binding domain"/>
    <property type="match status" value="1"/>
</dbReference>
<keyword evidence="4 9" id="KW-0808">Transferase</keyword>
<evidence type="ECO:0000313" key="12">
    <source>
        <dbReference type="Proteomes" id="UP001375743"/>
    </source>
</evidence>
<feature type="domain" description="Guanylate kinase-like" evidence="10">
    <location>
        <begin position="32"/>
        <end position="211"/>
    </location>
</feature>
<keyword evidence="7 9" id="KW-0067">ATP-binding</keyword>
<dbReference type="SUPFAM" id="SSF52540">
    <property type="entry name" value="P-loop containing nucleoside triphosphate hydrolases"/>
    <property type="match status" value="1"/>
</dbReference>
<accession>A0ABU8XPU3</accession>
<dbReference type="InterPro" id="IPR017665">
    <property type="entry name" value="Guanylate_kinase"/>
</dbReference>
<comment type="caution">
    <text evidence="11">The sequence shown here is derived from an EMBL/GenBank/DDBJ whole genome shotgun (WGS) entry which is preliminary data.</text>
</comment>
<organism evidence="11 12">
    <name type="scientific">Benzoatithermus flavus</name>
    <dbReference type="NCBI Taxonomy" id="3108223"/>
    <lineage>
        <taxon>Bacteria</taxon>
        <taxon>Pseudomonadati</taxon>
        <taxon>Pseudomonadota</taxon>
        <taxon>Alphaproteobacteria</taxon>
        <taxon>Geminicoccales</taxon>
        <taxon>Geminicoccaceae</taxon>
        <taxon>Benzoatithermus</taxon>
    </lineage>
</organism>
<keyword evidence="12" id="KW-1185">Reference proteome</keyword>
<evidence type="ECO:0000256" key="7">
    <source>
        <dbReference type="ARBA" id="ARBA00022840"/>
    </source>
</evidence>
<dbReference type="InterPro" id="IPR027417">
    <property type="entry name" value="P-loop_NTPase"/>
</dbReference>
<comment type="subcellular location">
    <subcellularLocation>
        <location evidence="9">Cytoplasm</location>
    </subcellularLocation>
</comment>
<evidence type="ECO:0000256" key="2">
    <source>
        <dbReference type="ARBA" id="ARBA00012961"/>
    </source>
</evidence>
<dbReference type="InterPro" id="IPR008145">
    <property type="entry name" value="GK/Ca_channel_bsu"/>
</dbReference>
<evidence type="ECO:0000256" key="5">
    <source>
        <dbReference type="ARBA" id="ARBA00022741"/>
    </source>
</evidence>
<dbReference type="Proteomes" id="UP001375743">
    <property type="component" value="Unassembled WGS sequence"/>
</dbReference>
<gene>
    <name evidence="9 11" type="primary">gmk</name>
    <name evidence="11" type="ORF">U1T56_04710</name>
</gene>
<evidence type="ECO:0000256" key="9">
    <source>
        <dbReference type="HAMAP-Rule" id="MF_00328"/>
    </source>
</evidence>
<dbReference type="SMART" id="SM00072">
    <property type="entry name" value="GuKc"/>
    <property type="match status" value="1"/>
</dbReference>
<evidence type="ECO:0000256" key="8">
    <source>
        <dbReference type="ARBA" id="ARBA00030128"/>
    </source>
</evidence>
<dbReference type="HAMAP" id="MF_00328">
    <property type="entry name" value="Guanylate_kinase"/>
    <property type="match status" value="1"/>
</dbReference>
<evidence type="ECO:0000256" key="3">
    <source>
        <dbReference type="ARBA" id="ARBA00016296"/>
    </source>
</evidence>
<dbReference type="EMBL" id="JBBLZC010000003">
    <property type="protein sequence ID" value="MEK0082440.1"/>
    <property type="molecule type" value="Genomic_DNA"/>
</dbReference>
<dbReference type="GO" id="GO:0004385">
    <property type="term" value="F:GMP kinase activity"/>
    <property type="evidence" value="ECO:0007669"/>
    <property type="project" value="UniProtKB-EC"/>
</dbReference>
<name>A0ABU8XPU3_9PROT</name>
<dbReference type="EC" id="2.7.4.8" evidence="2 9"/>
<comment type="similarity">
    <text evidence="1 9">Belongs to the guanylate kinase family.</text>
</comment>
<dbReference type="PANTHER" id="PTHR23117">
    <property type="entry name" value="GUANYLATE KINASE-RELATED"/>
    <property type="match status" value="1"/>
</dbReference>
<comment type="catalytic activity">
    <reaction evidence="9">
        <text>GMP + ATP = GDP + ADP</text>
        <dbReference type="Rhea" id="RHEA:20780"/>
        <dbReference type="ChEBI" id="CHEBI:30616"/>
        <dbReference type="ChEBI" id="CHEBI:58115"/>
        <dbReference type="ChEBI" id="CHEBI:58189"/>
        <dbReference type="ChEBI" id="CHEBI:456216"/>
        <dbReference type="EC" id="2.7.4.8"/>
    </reaction>
</comment>
<dbReference type="PANTHER" id="PTHR23117:SF13">
    <property type="entry name" value="GUANYLATE KINASE"/>
    <property type="match status" value="1"/>
</dbReference>
<evidence type="ECO:0000256" key="6">
    <source>
        <dbReference type="ARBA" id="ARBA00022777"/>
    </source>
</evidence>
<feature type="binding site" evidence="9">
    <location>
        <begin position="39"/>
        <end position="46"/>
    </location>
    <ligand>
        <name>ATP</name>
        <dbReference type="ChEBI" id="CHEBI:30616"/>
    </ligand>
</feature>